<evidence type="ECO:0000256" key="3">
    <source>
        <dbReference type="ARBA" id="ARBA00006324"/>
    </source>
</evidence>
<feature type="non-terminal residue" evidence="11">
    <location>
        <position position="1"/>
    </location>
</feature>
<dbReference type="GO" id="GO:0005737">
    <property type="term" value="C:cytoplasm"/>
    <property type="evidence" value="ECO:0007669"/>
    <property type="project" value="UniProtKB-SubCell"/>
</dbReference>
<dbReference type="InterPro" id="IPR013785">
    <property type="entry name" value="Aldolase_TIM"/>
</dbReference>
<dbReference type="PROSITE" id="PS00665">
    <property type="entry name" value="DHDPS_1"/>
    <property type="match status" value="1"/>
</dbReference>
<evidence type="ECO:0000256" key="1">
    <source>
        <dbReference type="ARBA" id="ARBA00004496"/>
    </source>
</evidence>
<keyword evidence="12" id="KW-1185">Reference proteome</keyword>
<keyword evidence="8" id="KW-0704">Schiff base</keyword>
<proteinExistence type="inferred from homology"/>
<dbReference type="Pfam" id="PF00701">
    <property type="entry name" value="DHDPS"/>
    <property type="match status" value="2"/>
</dbReference>
<evidence type="ECO:0000313" key="12">
    <source>
        <dbReference type="Proteomes" id="UP000648187"/>
    </source>
</evidence>
<dbReference type="EMBL" id="JACKWZ010000654">
    <property type="protein sequence ID" value="KAF9405996.1"/>
    <property type="molecule type" value="Genomic_DNA"/>
</dbReference>
<dbReference type="EC" id="4.1.3.3" evidence="5"/>
<dbReference type="Proteomes" id="UP000648187">
    <property type="component" value="Unassembled WGS sequence"/>
</dbReference>
<dbReference type="PRINTS" id="PR00146">
    <property type="entry name" value="DHPICSNTHASE"/>
</dbReference>
<comment type="subcellular location">
    <subcellularLocation>
        <location evidence="1">Cytoplasm</location>
    </subcellularLocation>
</comment>
<dbReference type="InterPro" id="IPR002220">
    <property type="entry name" value="DapA-like"/>
</dbReference>
<comment type="catalytic activity">
    <reaction evidence="10">
        <text>aceneuramate = aldehydo-N-acetyl-D-mannosamine + pyruvate</text>
        <dbReference type="Rhea" id="RHEA:23296"/>
        <dbReference type="ChEBI" id="CHEBI:15361"/>
        <dbReference type="ChEBI" id="CHEBI:17122"/>
        <dbReference type="ChEBI" id="CHEBI:173083"/>
        <dbReference type="EC" id="4.1.3.3"/>
    </reaction>
</comment>
<evidence type="ECO:0000256" key="6">
    <source>
        <dbReference type="ARBA" id="ARBA00022490"/>
    </source>
</evidence>
<protein>
    <recommendedName>
        <fullName evidence="5">N-acetylneuraminate lyase</fullName>
        <ecNumber evidence="5">4.1.3.3</ecNumber>
    </recommendedName>
</protein>
<comment type="subunit">
    <text evidence="4">Homotetramer.</text>
</comment>
<keyword evidence="9" id="KW-0119">Carbohydrate metabolism</keyword>
<reference evidence="11" key="1">
    <citation type="submission" date="2020-08" db="EMBL/GenBank/DDBJ databases">
        <title>Spodoptera exigua strain:BAW_Kor-Di-RS1 Genome sequencing and assembly.</title>
        <authorList>
            <person name="Kim J."/>
            <person name="Nam H.Y."/>
            <person name="Kwon M."/>
            <person name="Choi J.H."/>
            <person name="Cho S.R."/>
            <person name="Kim G.-H."/>
        </authorList>
    </citation>
    <scope>NUCLEOTIDE SEQUENCE</scope>
    <source>
        <strain evidence="11">BAW_Kor-Di-RS1</strain>
        <tissue evidence="11">Whole-body</tissue>
    </source>
</reference>
<evidence type="ECO:0000256" key="9">
    <source>
        <dbReference type="ARBA" id="ARBA00023277"/>
    </source>
</evidence>
<evidence type="ECO:0000256" key="10">
    <source>
        <dbReference type="ARBA" id="ARBA00044906"/>
    </source>
</evidence>
<evidence type="ECO:0000256" key="2">
    <source>
        <dbReference type="ARBA" id="ARBA00004878"/>
    </source>
</evidence>
<dbReference type="PANTHER" id="PTHR12128">
    <property type="entry name" value="DIHYDRODIPICOLINATE SYNTHASE"/>
    <property type="match status" value="1"/>
</dbReference>
<evidence type="ECO:0000256" key="8">
    <source>
        <dbReference type="ARBA" id="ARBA00023270"/>
    </source>
</evidence>
<comment type="similarity">
    <text evidence="3">Belongs to the DapA family. NanA subfamily.</text>
</comment>
<dbReference type="Gene3D" id="3.20.20.70">
    <property type="entry name" value="Aldolase class I"/>
    <property type="match status" value="2"/>
</dbReference>
<dbReference type="InterPro" id="IPR020624">
    <property type="entry name" value="Schiff_base-form_aldolases_CS"/>
</dbReference>
<evidence type="ECO:0000256" key="7">
    <source>
        <dbReference type="ARBA" id="ARBA00023239"/>
    </source>
</evidence>
<accession>A0A835G522</accession>
<keyword evidence="7" id="KW-0456">Lyase</keyword>
<evidence type="ECO:0000256" key="5">
    <source>
        <dbReference type="ARBA" id="ARBA00012911"/>
    </source>
</evidence>
<dbReference type="SMART" id="SM01130">
    <property type="entry name" value="DHDPS"/>
    <property type="match status" value="2"/>
</dbReference>
<dbReference type="AlphaFoldDB" id="A0A835G522"/>
<dbReference type="PANTHER" id="PTHR12128:SF21">
    <property type="entry name" value="N-ACETYLNEURAMINATE LYASE"/>
    <property type="match status" value="1"/>
</dbReference>
<dbReference type="CDD" id="cd00408">
    <property type="entry name" value="DHDPS-like"/>
    <property type="match status" value="1"/>
</dbReference>
<comment type="pathway">
    <text evidence="2">Amino-sugar metabolism; N-acetylneuraminate degradation.</text>
</comment>
<name>A0A835G522_SPOEX</name>
<gene>
    <name evidence="11" type="ORF">HW555_013473</name>
</gene>
<evidence type="ECO:0000313" key="11">
    <source>
        <dbReference type="EMBL" id="KAF9405996.1"/>
    </source>
</evidence>
<comment type="caution">
    <text evidence="11">The sequence shown here is derived from an EMBL/GenBank/DDBJ whole genome shotgun (WGS) entry which is preliminary data.</text>
</comment>
<organism evidence="11 12">
    <name type="scientific">Spodoptera exigua</name>
    <name type="common">Beet armyworm</name>
    <name type="synonym">Noctua fulgens</name>
    <dbReference type="NCBI Taxonomy" id="7107"/>
    <lineage>
        <taxon>Eukaryota</taxon>
        <taxon>Metazoa</taxon>
        <taxon>Ecdysozoa</taxon>
        <taxon>Arthropoda</taxon>
        <taxon>Hexapoda</taxon>
        <taxon>Insecta</taxon>
        <taxon>Pterygota</taxon>
        <taxon>Neoptera</taxon>
        <taxon>Endopterygota</taxon>
        <taxon>Lepidoptera</taxon>
        <taxon>Glossata</taxon>
        <taxon>Ditrysia</taxon>
        <taxon>Noctuoidea</taxon>
        <taxon>Noctuidae</taxon>
        <taxon>Amphipyrinae</taxon>
        <taxon>Spodoptera</taxon>
    </lineage>
</organism>
<keyword evidence="6" id="KW-0963">Cytoplasm</keyword>
<sequence>VFEVAGILAPVFTPMTDTGAVKLSVIPAYMEHLKKHRVDGILVGGTTGEGMSLDVEERKSLLEAWMSVARPLYTKVIAQVGGAPLPDVLELTKHAEKLNVDGIMALPELYYKPRTVDQLIGYLQKVSSAAPTLPLLYYHFPMMSGVNVNMKELFSSASSKLPNFKGAKADLDVAEQVAALLAQDQKIFIANHHIAPSVLMGHDSSIATVVNLFPELVHNIRQAVKDGEVVKAKVLQRRLNALVDAIASRGDFVPSMKTAMELTTGIRVGPTRAPLVTLNCVQRKELRNSLIELDFSKNMERLSRFIVLLCIFCQLLEARKLCFDIGGLISPVFTPVDSEGALNLNVIPQYAQYLQDEGVNGILVAGTAGEGPTLNVTDMEHLIDAWLSVSRSLNLSVIIQVGGRPLPDAQRLAARAEEAGADAIMTIPELYYKPKTAKQLVDYVQDVALYAPETPILYYHVPAYSDVDGLDMVEFWRLATQRIPTFKGIKSAVFETSLLLQDEVMDDQKIFIANSLYLAPAILMGFRDIIIIEINLFPTLIEEIISNGSHGYTKTAITKYRKMRNLRSIITKEGVPTSAIKAAMPMVTGIDVGPIRRPQNRLTTDQVIRLEQRLRDAGVDIVNSELLFED</sequence>
<evidence type="ECO:0000256" key="4">
    <source>
        <dbReference type="ARBA" id="ARBA00011881"/>
    </source>
</evidence>
<dbReference type="GO" id="GO:0008747">
    <property type="term" value="F:N-acetylneuraminate lyase activity"/>
    <property type="evidence" value="ECO:0007669"/>
    <property type="project" value="UniProtKB-EC"/>
</dbReference>
<dbReference type="SUPFAM" id="SSF51569">
    <property type="entry name" value="Aldolase"/>
    <property type="match status" value="2"/>
</dbReference>